<dbReference type="EMBL" id="CAFAAB010000155">
    <property type="protein sequence ID" value="CAB4790998.1"/>
    <property type="molecule type" value="Genomic_DNA"/>
</dbReference>
<dbReference type="GO" id="GO:0004371">
    <property type="term" value="F:glycerone kinase activity"/>
    <property type="evidence" value="ECO:0007669"/>
    <property type="project" value="InterPro"/>
</dbReference>
<dbReference type="SUPFAM" id="SSF101473">
    <property type="entry name" value="DhaL-like"/>
    <property type="match status" value="1"/>
</dbReference>
<evidence type="ECO:0000313" key="2">
    <source>
        <dbReference type="EMBL" id="CAB4790998.1"/>
    </source>
</evidence>
<dbReference type="PANTHER" id="PTHR33434">
    <property type="entry name" value="DEGV DOMAIN-CONTAINING PROTEIN DR_1986-RELATED"/>
    <property type="match status" value="1"/>
</dbReference>
<dbReference type="GO" id="GO:0006071">
    <property type="term" value="P:glycerol metabolic process"/>
    <property type="evidence" value="ECO:0007669"/>
    <property type="project" value="InterPro"/>
</dbReference>
<protein>
    <submittedName>
        <fullName evidence="2">Unannotated protein</fullName>
    </submittedName>
</protein>
<evidence type="ECO:0000259" key="1">
    <source>
        <dbReference type="PROSITE" id="PS51480"/>
    </source>
</evidence>
<feature type="domain" description="DhaL" evidence="1">
    <location>
        <begin position="1"/>
        <end position="44"/>
    </location>
</feature>
<dbReference type="Pfam" id="PF21645">
    <property type="entry name" value="FakA-like_M"/>
    <property type="match status" value="1"/>
</dbReference>
<dbReference type="Pfam" id="PF13684">
    <property type="entry name" value="FakA-like_C"/>
    <property type="match status" value="1"/>
</dbReference>
<dbReference type="InterPro" id="IPR048394">
    <property type="entry name" value="FakA-like_M"/>
</dbReference>
<dbReference type="AlphaFoldDB" id="A0A6J6X6Z7"/>
<dbReference type="InterPro" id="IPR050270">
    <property type="entry name" value="DegV_domain_contain"/>
</dbReference>
<dbReference type="InterPro" id="IPR036117">
    <property type="entry name" value="DhaL_dom_sf"/>
</dbReference>
<organism evidence="2">
    <name type="scientific">freshwater metagenome</name>
    <dbReference type="NCBI Taxonomy" id="449393"/>
    <lineage>
        <taxon>unclassified sequences</taxon>
        <taxon>metagenomes</taxon>
        <taxon>ecological metagenomes</taxon>
    </lineage>
</organism>
<gene>
    <name evidence="2" type="ORF">UFOPK2958_01195</name>
</gene>
<dbReference type="SMART" id="SM01121">
    <property type="entry name" value="Dak1_2"/>
    <property type="match status" value="1"/>
</dbReference>
<accession>A0A6J6X6Z7</accession>
<sequence>MRSSRGAAAAALAYTPEQLPVLKQAGVVDSGGTGLLLLLDAFTHVVTGDPLPIAPELDTIEVHAQEPSKEHGEGGIADLRYEVMYLLDADDSKMSAFREVWAGIGDSIVIVGGEGLYNCHIHTDNIGAAIEAALDAGRPRQIRITDLLDEVVEEKWVREGRAEHEDDVSDEPAPPTAIVAVVVGEGVARIFRSLGVRTLVKGGQSMNPSTAELVEAAKSTGSTEVVILPNNKNIRPVAEQVGALVDFPVTVVPTNSIVEGFAALIAYDPSASAAENAKEMSEAASRVIAAEITQAVRDTTTDAGEVHVGDWIGLTGKGVISIAESVSSAANRLFEKLMTPEHELITIIEGEGATQANTRRITEFLHEKYPDVEVETHPGGQPLYPYLFGIE</sequence>
<name>A0A6J6X6Z7_9ZZZZ</name>
<dbReference type="InterPro" id="IPR033470">
    <property type="entry name" value="FakA-like_C"/>
</dbReference>
<dbReference type="PANTHER" id="PTHR33434:SF4">
    <property type="entry name" value="PHOSPHATASE PROTEIN"/>
    <property type="match status" value="1"/>
</dbReference>
<proteinExistence type="predicted"/>
<dbReference type="InterPro" id="IPR004007">
    <property type="entry name" value="DhaL_dom"/>
</dbReference>
<dbReference type="PROSITE" id="PS51480">
    <property type="entry name" value="DHAL"/>
    <property type="match status" value="1"/>
</dbReference>
<reference evidence="2" key="1">
    <citation type="submission" date="2020-05" db="EMBL/GenBank/DDBJ databases">
        <authorList>
            <person name="Chiriac C."/>
            <person name="Salcher M."/>
            <person name="Ghai R."/>
            <person name="Kavagutti S V."/>
        </authorList>
    </citation>
    <scope>NUCLEOTIDE SEQUENCE</scope>
</reference>